<name>A0A1H4FH91_9RHOB</name>
<evidence type="ECO:0000313" key="3">
    <source>
        <dbReference type="Proteomes" id="UP000198703"/>
    </source>
</evidence>
<feature type="region of interest" description="Disordered" evidence="1">
    <location>
        <begin position="105"/>
        <end position="139"/>
    </location>
</feature>
<evidence type="ECO:0000256" key="1">
    <source>
        <dbReference type="SAM" id="MobiDB-lite"/>
    </source>
</evidence>
<dbReference type="EMBL" id="FNQM01000022">
    <property type="protein sequence ID" value="SEA96190.1"/>
    <property type="molecule type" value="Genomic_DNA"/>
</dbReference>
<protein>
    <submittedName>
        <fullName evidence="2">Uncharacterized protein</fullName>
    </submittedName>
</protein>
<organism evidence="2 3">
    <name type="scientific">Rubrimonas cliftonensis</name>
    <dbReference type="NCBI Taxonomy" id="89524"/>
    <lineage>
        <taxon>Bacteria</taxon>
        <taxon>Pseudomonadati</taxon>
        <taxon>Pseudomonadota</taxon>
        <taxon>Alphaproteobacteria</taxon>
        <taxon>Rhodobacterales</taxon>
        <taxon>Paracoccaceae</taxon>
        <taxon>Rubrimonas</taxon>
    </lineage>
</organism>
<proteinExistence type="predicted"/>
<evidence type="ECO:0000313" key="2">
    <source>
        <dbReference type="EMBL" id="SEA96190.1"/>
    </source>
</evidence>
<dbReference type="Proteomes" id="UP000198703">
    <property type="component" value="Unassembled WGS sequence"/>
</dbReference>
<keyword evidence="3" id="KW-1185">Reference proteome</keyword>
<accession>A0A1H4FH91</accession>
<dbReference type="AlphaFoldDB" id="A0A1H4FH91"/>
<sequence>MRRAECTPYSPRAVQAAAPVAPGSGQLRHYGRTLWTAVRASGGRILNNGRSTGQRVVTEARGCRPRVGPSYARGGHARRCEYTLKYDPVWTRRINRLLRRIAAGSLADQHPNDPRPPQASVARRRGLAPRDPHPAATPANPLRRCMIEMFRADYRVTDKNSSLTRPFSMLSAELSKSTILIFFGSDPFLYSLNSAVSEVLRVIINAISKKARSVGRLSSYTFRLSRGSSGVWRSSSTLVREKLSLTLALILFRASVSLAFSR</sequence>
<dbReference type="STRING" id="89524.SAMN05444370_1223"/>
<gene>
    <name evidence="2" type="ORF">SAMN05444370_1223</name>
</gene>
<reference evidence="2 3" key="1">
    <citation type="submission" date="2016-10" db="EMBL/GenBank/DDBJ databases">
        <authorList>
            <person name="de Groot N.N."/>
        </authorList>
    </citation>
    <scope>NUCLEOTIDE SEQUENCE [LARGE SCALE GENOMIC DNA]</scope>
    <source>
        <strain evidence="2 3">DSM 15345</strain>
    </source>
</reference>